<evidence type="ECO:0000256" key="5">
    <source>
        <dbReference type="SAM" id="Coils"/>
    </source>
</evidence>
<keyword evidence="4" id="KW-0206">Cytoskeleton</keyword>
<evidence type="ECO:0000313" key="7">
    <source>
        <dbReference type="RefSeq" id="XP_023594869.1"/>
    </source>
</evidence>
<protein>
    <submittedName>
        <fullName evidence="7">Pericentrin-like</fullName>
    </submittedName>
</protein>
<dbReference type="RefSeq" id="XP_023594869.1">
    <property type="nucleotide sequence ID" value="XM_023739101.1"/>
</dbReference>
<dbReference type="STRING" id="127582.A0A2Y9RSH8"/>
<feature type="coiled-coil region" evidence="5">
    <location>
        <begin position="69"/>
        <end position="110"/>
    </location>
</feature>
<keyword evidence="2" id="KW-0963">Cytoplasm</keyword>
<dbReference type="GO" id="GO:0007165">
    <property type="term" value="P:signal transduction"/>
    <property type="evidence" value="ECO:0007669"/>
    <property type="project" value="InterPro"/>
</dbReference>
<name>A0A2Y9RSH8_TRIMA</name>
<evidence type="ECO:0000256" key="3">
    <source>
        <dbReference type="ARBA" id="ARBA00023054"/>
    </source>
</evidence>
<keyword evidence="3 5" id="KW-0175">Coiled coil</keyword>
<sequence>MRPFTSVFVAAELKEKLESEVEKNAQLIETLKRDWESERELCLENLRKELSEKHRSELENLQSQFKKGLAEQKAELEKVSEAKSQAECALQDLETRHQAALRQLQEELQSQHCQSLEDLGLKHKEKEEEKQLEVGRAHSRLIIWFAGRFEKIWELGRFTVCC</sequence>
<dbReference type="Proteomes" id="UP000248480">
    <property type="component" value="Unplaced"/>
</dbReference>
<organism evidence="6 7">
    <name type="scientific">Trichechus manatus latirostris</name>
    <name type="common">Florida manatee</name>
    <dbReference type="NCBI Taxonomy" id="127582"/>
    <lineage>
        <taxon>Eukaryota</taxon>
        <taxon>Metazoa</taxon>
        <taxon>Chordata</taxon>
        <taxon>Craniata</taxon>
        <taxon>Vertebrata</taxon>
        <taxon>Euteleostomi</taxon>
        <taxon>Mammalia</taxon>
        <taxon>Eutheria</taxon>
        <taxon>Afrotheria</taxon>
        <taxon>Sirenia</taxon>
        <taxon>Trichechidae</taxon>
        <taxon>Trichechus</taxon>
    </lineage>
</organism>
<proteinExistence type="predicted"/>
<dbReference type="PANTHER" id="PTHR44981:SF3">
    <property type="entry name" value="PERICENTRIN"/>
    <property type="match status" value="1"/>
</dbReference>
<dbReference type="InParanoid" id="A0A2Y9RSH8"/>
<dbReference type="GO" id="GO:0060090">
    <property type="term" value="F:molecular adaptor activity"/>
    <property type="evidence" value="ECO:0007669"/>
    <property type="project" value="InterPro"/>
</dbReference>
<evidence type="ECO:0000256" key="1">
    <source>
        <dbReference type="ARBA" id="ARBA00004300"/>
    </source>
</evidence>
<reference evidence="7" key="1">
    <citation type="submission" date="2025-08" db="UniProtKB">
        <authorList>
            <consortium name="RefSeq"/>
        </authorList>
    </citation>
    <scope>IDENTIFICATION</scope>
</reference>
<dbReference type="InterPro" id="IPR028745">
    <property type="entry name" value="AKAP9/Pericentrin"/>
</dbReference>
<dbReference type="AlphaFoldDB" id="A0A2Y9RSH8"/>
<evidence type="ECO:0000256" key="4">
    <source>
        <dbReference type="ARBA" id="ARBA00023212"/>
    </source>
</evidence>
<dbReference type="PANTHER" id="PTHR44981">
    <property type="entry name" value="PERICENTRIN-LIKE PROTEIN, ISOFORM F"/>
    <property type="match status" value="1"/>
</dbReference>
<dbReference type="GO" id="GO:0005813">
    <property type="term" value="C:centrosome"/>
    <property type="evidence" value="ECO:0007669"/>
    <property type="project" value="UniProtKB-SubCell"/>
</dbReference>
<evidence type="ECO:0000256" key="2">
    <source>
        <dbReference type="ARBA" id="ARBA00022490"/>
    </source>
</evidence>
<keyword evidence="6" id="KW-1185">Reference proteome</keyword>
<comment type="subcellular location">
    <subcellularLocation>
        <location evidence="1">Cytoplasm</location>
        <location evidence="1">Cytoskeleton</location>
        <location evidence="1">Microtubule organizing center</location>
        <location evidence="1">Centrosome</location>
    </subcellularLocation>
</comment>
<dbReference type="KEGG" id="tmu:111822087"/>
<evidence type="ECO:0000313" key="6">
    <source>
        <dbReference type="Proteomes" id="UP000248480"/>
    </source>
</evidence>
<accession>A0A2Y9RSH8</accession>
<dbReference type="GeneID" id="111822087"/>
<gene>
    <name evidence="7" type="primary">LOC111822087</name>
</gene>